<evidence type="ECO:0000313" key="2">
    <source>
        <dbReference type="EMBL" id="TDH59099.1"/>
    </source>
</evidence>
<organism evidence="2 3">
    <name type="scientific">Dankookia rubra</name>
    <dbReference type="NCBI Taxonomy" id="1442381"/>
    <lineage>
        <taxon>Bacteria</taxon>
        <taxon>Pseudomonadati</taxon>
        <taxon>Pseudomonadota</taxon>
        <taxon>Alphaproteobacteria</taxon>
        <taxon>Acetobacterales</taxon>
        <taxon>Roseomonadaceae</taxon>
        <taxon>Dankookia</taxon>
    </lineage>
</organism>
<dbReference type="EMBL" id="SMSJ01000081">
    <property type="protein sequence ID" value="TDH59099.1"/>
    <property type="molecule type" value="Genomic_DNA"/>
</dbReference>
<evidence type="ECO:0000256" key="1">
    <source>
        <dbReference type="SAM" id="MobiDB-lite"/>
    </source>
</evidence>
<feature type="compositionally biased region" description="Low complexity" evidence="1">
    <location>
        <begin position="14"/>
        <end position="23"/>
    </location>
</feature>
<gene>
    <name evidence="2" type="ORF">E2C06_29180</name>
</gene>
<protein>
    <submittedName>
        <fullName evidence="2">Uncharacterized protein</fullName>
    </submittedName>
</protein>
<dbReference type="AlphaFoldDB" id="A0A4R5Q980"/>
<proteinExistence type="predicted"/>
<dbReference type="Proteomes" id="UP000295096">
    <property type="component" value="Unassembled WGS sequence"/>
</dbReference>
<sequence length="200" mass="21694">MAYNMKVLPMSDESGTTQQQGSTHQENQAAEAEKADPNCGAFNKGQDALLAAQQDCVRNVVAALGGASRLARQLSKEFADPIGESGIRAWVAQGTVPLRRGHQLAKIGQQKNLVIDLATLEVHFDPVGGNVSTSPDLGKAAFLSLDQVAARWGVLRDRVEDLVKLGHLRVHDLTGTERVAYSDLADFEYRARRSEISDRS</sequence>
<feature type="region of interest" description="Disordered" evidence="1">
    <location>
        <begin position="1"/>
        <end position="38"/>
    </location>
</feature>
<comment type="caution">
    <text evidence="2">The sequence shown here is derived from an EMBL/GenBank/DDBJ whole genome shotgun (WGS) entry which is preliminary data.</text>
</comment>
<keyword evidence="3" id="KW-1185">Reference proteome</keyword>
<name>A0A4R5Q980_9PROT</name>
<reference evidence="2 3" key="1">
    <citation type="journal article" date="2016" name="J. Microbiol.">
        <title>Dankookia rubra gen. nov., sp. nov., an alphaproteobacterium isolated from sediment of a shallow stream.</title>
        <authorList>
            <person name="Kim W.H."/>
            <person name="Kim D.H."/>
            <person name="Kang K."/>
            <person name="Ahn T.Y."/>
        </authorList>
    </citation>
    <scope>NUCLEOTIDE SEQUENCE [LARGE SCALE GENOMIC DNA]</scope>
    <source>
        <strain evidence="2 3">JCM30602</strain>
    </source>
</reference>
<accession>A0A4R5Q980</accession>
<evidence type="ECO:0000313" key="3">
    <source>
        <dbReference type="Proteomes" id="UP000295096"/>
    </source>
</evidence>